<proteinExistence type="predicted"/>
<name>A0ABU3CSW1_9FLAO</name>
<accession>A0ABU3CSW1</accession>
<comment type="caution">
    <text evidence="1">The sequence shown here is derived from an EMBL/GenBank/DDBJ whole genome shotgun (WGS) entry which is preliminary data.</text>
</comment>
<evidence type="ECO:0000313" key="2">
    <source>
        <dbReference type="Proteomes" id="UP001248819"/>
    </source>
</evidence>
<evidence type="ECO:0008006" key="3">
    <source>
        <dbReference type="Google" id="ProtNLM"/>
    </source>
</evidence>
<protein>
    <recommendedName>
        <fullName evidence="3">PorT family protein</fullName>
    </recommendedName>
</protein>
<reference evidence="1 2" key="1">
    <citation type="submission" date="2023-09" db="EMBL/GenBank/DDBJ databases">
        <authorList>
            <person name="Rey-Velasco X."/>
        </authorList>
    </citation>
    <scope>NUCLEOTIDE SEQUENCE [LARGE SCALE GENOMIC DNA]</scope>
    <source>
        <strain evidence="1 2">F297</strain>
    </source>
</reference>
<dbReference type="RefSeq" id="WP_311483164.1">
    <property type="nucleotide sequence ID" value="NZ_JAVRHP010000007.1"/>
</dbReference>
<organism evidence="1 2">
    <name type="scientific">Autumnicola edwardsiae</name>
    <dbReference type="NCBI Taxonomy" id="3075594"/>
    <lineage>
        <taxon>Bacteria</taxon>
        <taxon>Pseudomonadati</taxon>
        <taxon>Bacteroidota</taxon>
        <taxon>Flavobacteriia</taxon>
        <taxon>Flavobacteriales</taxon>
        <taxon>Flavobacteriaceae</taxon>
        <taxon>Autumnicola</taxon>
    </lineage>
</organism>
<gene>
    <name evidence="1" type="ORF">RM529_02460</name>
</gene>
<dbReference type="EMBL" id="JAVRHP010000007">
    <property type="protein sequence ID" value="MDT0648985.1"/>
    <property type="molecule type" value="Genomic_DNA"/>
</dbReference>
<evidence type="ECO:0000313" key="1">
    <source>
        <dbReference type="EMBL" id="MDT0648985.1"/>
    </source>
</evidence>
<dbReference type="Proteomes" id="UP001248819">
    <property type="component" value="Unassembled WGS sequence"/>
</dbReference>
<keyword evidence="2" id="KW-1185">Reference proteome</keyword>
<sequence>MKKAILLLGFFVFGVQSSFSQGDIVLGVNVGLPTGDVKDYSNFDVGADVAYLFGLAEIVKVGPTAGYMHFF</sequence>